<dbReference type="AlphaFoldDB" id="A0A1I6C6S9"/>
<dbReference type="EMBL" id="FOYD01000015">
    <property type="protein sequence ID" value="SFQ88882.1"/>
    <property type="molecule type" value="Genomic_DNA"/>
</dbReference>
<organism evidence="1 2">
    <name type="scientific">Halopseudomonas formosensis</name>
    <dbReference type="NCBI Taxonomy" id="1002526"/>
    <lineage>
        <taxon>Bacteria</taxon>
        <taxon>Pseudomonadati</taxon>
        <taxon>Pseudomonadota</taxon>
        <taxon>Gammaproteobacteria</taxon>
        <taxon>Pseudomonadales</taxon>
        <taxon>Pseudomonadaceae</taxon>
        <taxon>Halopseudomonas</taxon>
    </lineage>
</organism>
<proteinExistence type="predicted"/>
<name>A0A1I6C6S9_9GAMM</name>
<reference evidence="1 2" key="1">
    <citation type="submission" date="2016-10" db="EMBL/GenBank/DDBJ databases">
        <authorList>
            <person name="de Groot N.N."/>
        </authorList>
    </citation>
    <scope>NUCLEOTIDE SEQUENCE [LARGE SCALE GENOMIC DNA]</scope>
    <source>
        <strain evidence="1 2">JCM 18415</strain>
    </source>
</reference>
<gene>
    <name evidence="1" type="ORF">SAMN05216578_1155</name>
</gene>
<accession>A0A1I6C6S9</accession>
<evidence type="ECO:0000313" key="2">
    <source>
        <dbReference type="Proteomes" id="UP000242815"/>
    </source>
</evidence>
<dbReference type="Proteomes" id="UP000242815">
    <property type="component" value="Unassembled WGS sequence"/>
</dbReference>
<evidence type="ECO:0000313" key="1">
    <source>
        <dbReference type="EMBL" id="SFQ88882.1"/>
    </source>
</evidence>
<sequence length="34" mass="3844">MSTDRYQKGMDKLKELTVAQEVFAEQGVSITPQD</sequence>
<protein>
    <submittedName>
        <fullName evidence="1">Uncharacterized protein</fullName>
    </submittedName>
</protein>